<dbReference type="Proteomes" id="UP000606115">
    <property type="component" value="Unassembled WGS sequence"/>
</dbReference>
<accession>A0ABQ2DRW8</accession>
<dbReference type="EMBL" id="BMKX01000009">
    <property type="protein sequence ID" value="GGJ69559.1"/>
    <property type="molecule type" value="Genomic_DNA"/>
</dbReference>
<feature type="compositionally biased region" description="Low complexity" evidence="1">
    <location>
        <begin position="98"/>
        <end position="109"/>
    </location>
</feature>
<keyword evidence="3" id="KW-1185">Reference proteome</keyword>
<evidence type="ECO:0000256" key="1">
    <source>
        <dbReference type="SAM" id="MobiDB-lite"/>
    </source>
</evidence>
<protein>
    <submittedName>
        <fullName evidence="2">Uncharacterized protein</fullName>
    </submittedName>
</protein>
<reference evidence="3" key="1">
    <citation type="journal article" date="2019" name="Int. J. Syst. Evol. Microbiol.">
        <title>The Global Catalogue of Microorganisms (GCM) 10K type strain sequencing project: providing services to taxonomists for standard genome sequencing and annotation.</title>
        <authorList>
            <consortium name="The Broad Institute Genomics Platform"/>
            <consortium name="The Broad Institute Genome Sequencing Center for Infectious Disease"/>
            <person name="Wu L."/>
            <person name="Ma J."/>
        </authorList>
    </citation>
    <scope>NUCLEOTIDE SEQUENCE [LARGE SCALE GENOMIC DNA]</scope>
    <source>
        <strain evidence="3">CGMCC 1.3685</strain>
    </source>
</reference>
<comment type="caution">
    <text evidence="2">The sequence shown here is derived from an EMBL/GenBank/DDBJ whole genome shotgun (WGS) entry which is preliminary data.</text>
</comment>
<organism evidence="2 3">
    <name type="scientific">Glutamicibacter ardleyensis</name>
    <dbReference type="NCBI Taxonomy" id="225894"/>
    <lineage>
        <taxon>Bacteria</taxon>
        <taxon>Bacillati</taxon>
        <taxon>Actinomycetota</taxon>
        <taxon>Actinomycetes</taxon>
        <taxon>Micrococcales</taxon>
        <taxon>Micrococcaceae</taxon>
        <taxon>Glutamicibacter</taxon>
    </lineage>
</organism>
<proteinExistence type="predicted"/>
<sequence length="311" mass="33563">MPTQYQLNGSSLQQIQQQATELYGENAQIMKAEKVRTGGIIGFFSKEHFEAVIQIPETGKREPKAEEPSAGRSLHQLLERADKEEQGMASTQAMDPVSRQSSAEQSSASFGKELEAQVIALDPDASQHAGLVGAEEEIEAELARENAHFRDRVRVLPPAAVGGQQVLVIGLGRDALDASAVLDDGSALRRNAGELAQLIDPNPVSRKPLSDRQGTLRARAAAVEQQRTLLVSLSLTFAQPLDAQLQLISQLQPDQLWVSVDVSRKAEDTAQWVSQVVAAHPVSAVLALNAELTSSAQSVTELGYPVRWAGH</sequence>
<gene>
    <name evidence="2" type="ORF">GCM10007173_30370</name>
</gene>
<feature type="region of interest" description="Disordered" evidence="1">
    <location>
        <begin position="83"/>
        <end position="109"/>
    </location>
</feature>
<dbReference type="GeneID" id="303305378"/>
<evidence type="ECO:0000313" key="3">
    <source>
        <dbReference type="Proteomes" id="UP000606115"/>
    </source>
</evidence>
<name>A0ABQ2DRW8_9MICC</name>
<dbReference type="RefSeq" id="WP_188686799.1">
    <property type="nucleotide sequence ID" value="NZ_BMKX01000009.1"/>
</dbReference>
<evidence type="ECO:0000313" key="2">
    <source>
        <dbReference type="EMBL" id="GGJ69559.1"/>
    </source>
</evidence>